<dbReference type="Gene3D" id="3.30.1360.10">
    <property type="entry name" value="RNA polymerase, RBP11-like subunit"/>
    <property type="match status" value="1"/>
</dbReference>
<evidence type="ECO:0000256" key="2">
    <source>
        <dbReference type="ARBA" id="ARBA00023163"/>
    </source>
</evidence>
<dbReference type="OrthoDB" id="10248581at2759"/>
<dbReference type="Proteomes" id="UP000193642">
    <property type="component" value="Unassembled WGS sequence"/>
</dbReference>
<accession>A0A1Y2BYT9</accession>
<dbReference type="InterPro" id="IPR009025">
    <property type="entry name" value="RBP11-like_dimer"/>
</dbReference>
<dbReference type="AlphaFoldDB" id="A0A1Y2BYT9"/>
<dbReference type="Pfam" id="PF13656">
    <property type="entry name" value="RNA_pol_L_2"/>
    <property type="match status" value="1"/>
</dbReference>
<organism evidence="6 7">
    <name type="scientific">Rhizoclosmatium globosum</name>
    <dbReference type="NCBI Taxonomy" id="329046"/>
    <lineage>
        <taxon>Eukaryota</taxon>
        <taxon>Fungi</taxon>
        <taxon>Fungi incertae sedis</taxon>
        <taxon>Chytridiomycota</taxon>
        <taxon>Chytridiomycota incertae sedis</taxon>
        <taxon>Chytridiomycetes</taxon>
        <taxon>Chytridiales</taxon>
        <taxon>Chytriomycetaceae</taxon>
        <taxon>Rhizoclosmatium</taxon>
    </lineage>
</organism>
<dbReference type="GO" id="GO:0046983">
    <property type="term" value="F:protein dimerization activity"/>
    <property type="evidence" value="ECO:0007669"/>
    <property type="project" value="InterPro"/>
</dbReference>
<dbReference type="PANTHER" id="PTHR13946">
    <property type="entry name" value="DNA-DIRECTED RNA POLYMERASE I,II,III"/>
    <property type="match status" value="1"/>
</dbReference>
<name>A0A1Y2BYT9_9FUNG</name>
<sequence length="125" mass="14277">MEWRRSQCRKTQRSRMLLHLPSSKKTIPSLTSESTTPQKSKSSLCGYKIPHPLEHTFILKIQTTPDTNPLDVFILESANIIRELGDLNKKFQVSPLSELERAGCSICMIGWSRSQCELQEEMEGN</sequence>
<dbReference type="GO" id="GO:0003899">
    <property type="term" value="F:DNA-directed RNA polymerase activity"/>
    <property type="evidence" value="ECO:0007669"/>
    <property type="project" value="TreeGrafter"/>
</dbReference>
<comment type="similarity">
    <text evidence="3">Belongs to the archaeal Rpo11/eukaryotic RPB11/RPC19 RNA polymerase subunit family.</text>
</comment>
<dbReference type="EMBL" id="MCGO01000037">
    <property type="protein sequence ID" value="ORY39942.1"/>
    <property type="molecule type" value="Genomic_DNA"/>
</dbReference>
<dbReference type="InterPro" id="IPR036603">
    <property type="entry name" value="RBP11-like"/>
</dbReference>
<gene>
    <name evidence="6" type="ORF">BCR33DRAFT_378926</name>
</gene>
<dbReference type="GO" id="GO:0005665">
    <property type="term" value="C:RNA polymerase II, core complex"/>
    <property type="evidence" value="ECO:0007669"/>
    <property type="project" value="TreeGrafter"/>
</dbReference>
<evidence type="ECO:0000313" key="6">
    <source>
        <dbReference type="EMBL" id="ORY39942.1"/>
    </source>
</evidence>
<feature type="region of interest" description="Disordered" evidence="4">
    <location>
        <begin position="22"/>
        <end position="43"/>
    </location>
</feature>
<evidence type="ECO:0000256" key="1">
    <source>
        <dbReference type="ARBA" id="ARBA00022478"/>
    </source>
</evidence>
<reference evidence="6 7" key="1">
    <citation type="submission" date="2016-07" db="EMBL/GenBank/DDBJ databases">
        <title>Pervasive Adenine N6-methylation of Active Genes in Fungi.</title>
        <authorList>
            <consortium name="DOE Joint Genome Institute"/>
            <person name="Mondo S.J."/>
            <person name="Dannebaum R.O."/>
            <person name="Kuo R.C."/>
            <person name="Labutti K."/>
            <person name="Haridas S."/>
            <person name="Kuo A."/>
            <person name="Salamov A."/>
            <person name="Ahrendt S.R."/>
            <person name="Lipzen A."/>
            <person name="Sullivan W."/>
            <person name="Andreopoulos W.B."/>
            <person name="Clum A."/>
            <person name="Lindquist E."/>
            <person name="Daum C."/>
            <person name="Ramamoorthy G.K."/>
            <person name="Gryganskyi A."/>
            <person name="Culley D."/>
            <person name="Magnuson J.K."/>
            <person name="James T.Y."/>
            <person name="O'Malley M.A."/>
            <person name="Stajich J.E."/>
            <person name="Spatafora J.W."/>
            <person name="Visel A."/>
            <person name="Grigoriev I.V."/>
        </authorList>
    </citation>
    <scope>NUCLEOTIDE SEQUENCE [LARGE SCALE GENOMIC DNA]</scope>
    <source>
        <strain evidence="6 7">JEL800</strain>
    </source>
</reference>
<proteinExistence type="inferred from homology"/>
<dbReference type="PANTHER" id="PTHR13946:SF16">
    <property type="entry name" value="DNA-DIRECTED RNA POLYMERASE II SUBUNIT RPB11"/>
    <property type="match status" value="1"/>
</dbReference>
<keyword evidence="7" id="KW-1185">Reference proteome</keyword>
<evidence type="ECO:0000313" key="7">
    <source>
        <dbReference type="Proteomes" id="UP000193642"/>
    </source>
</evidence>
<keyword evidence="2" id="KW-0804">Transcription</keyword>
<keyword evidence="1" id="KW-0240">DNA-directed RNA polymerase</keyword>
<evidence type="ECO:0000259" key="5">
    <source>
        <dbReference type="Pfam" id="PF13656"/>
    </source>
</evidence>
<feature type="compositionally biased region" description="Polar residues" evidence="4">
    <location>
        <begin position="23"/>
        <end position="43"/>
    </location>
</feature>
<dbReference type="SUPFAM" id="SSF55257">
    <property type="entry name" value="RBP11-like subunits of RNA polymerase"/>
    <property type="match status" value="1"/>
</dbReference>
<dbReference type="STRING" id="329046.A0A1Y2BYT9"/>
<comment type="caution">
    <text evidence="6">The sequence shown here is derived from an EMBL/GenBank/DDBJ whole genome shotgun (WGS) entry which is preliminary data.</text>
</comment>
<evidence type="ECO:0000256" key="4">
    <source>
        <dbReference type="SAM" id="MobiDB-lite"/>
    </source>
</evidence>
<dbReference type="GO" id="GO:0006366">
    <property type="term" value="P:transcription by RNA polymerase II"/>
    <property type="evidence" value="ECO:0007669"/>
    <property type="project" value="TreeGrafter"/>
</dbReference>
<evidence type="ECO:0000256" key="3">
    <source>
        <dbReference type="ARBA" id="ARBA00025751"/>
    </source>
</evidence>
<protein>
    <recommendedName>
        <fullName evidence="5">DNA-directed RNA polymerase RBP11-like dimerisation domain-containing protein</fullName>
    </recommendedName>
</protein>
<feature type="domain" description="DNA-directed RNA polymerase RBP11-like dimerisation" evidence="5">
    <location>
        <begin position="43"/>
        <end position="89"/>
    </location>
</feature>